<dbReference type="AlphaFoldDB" id="Q2SBT8"/>
<keyword evidence="4" id="KW-1185">Reference proteome</keyword>
<dbReference type="RefSeq" id="WP_011398950.1">
    <property type="nucleotide sequence ID" value="NC_007645.1"/>
</dbReference>
<dbReference type="Pfam" id="PF18433">
    <property type="entry name" value="DUF5610"/>
    <property type="match status" value="1"/>
</dbReference>
<evidence type="ECO:0000259" key="2">
    <source>
        <dbReference type="Pfam" id="PF18433"/>
    </source>
</evidence>
<gene>
    <name evidence="3" type="ordered locus">HCH_05210</name>
</gene>
<evidence type="ECO:0000256" key="1">
    <source>
        <dbReference type="SAM" id="MobiDB-lite"/>
    </source>
</evidence>
<reference evidence="3 4" key="1">
    <citation type="journal article" date="2005" name="Nucleic Acids Res.">
        <title>Genomic blueprint of Hahella chejuensis, a marine microbe producing an algicidal agent.</title>
        <authorList>
            <person name="Jeong H."/>
            <person name="Yim J.H."/>
            <person name="Lee C."/>
            <person name="Choi S.-H."/>
            <person name="Park Y.K."/>
            <person name="Yoon S.H."/>
            <person name="Hur C.-G."/>
            <person name="Kang H.-Y."/>
            <person name="Kim D."/>
            <person name="Lee H.H."/>
            <person name="Park K.H."/>
            <person name="Park S.-H."/>
            <person name="Park H.-S."/>
            <person name="Lee H.K."/>
            <person name="Oh T.K."/>
            <person name="Kim J.F."/>
        </authorList>
    </citation>
    <scope>NUCLEOTIDE SEQUENCE [LARGE SCALE GENOMIC DNA]</scope>
    <source>
        <strain evidence="3 4">KCTC 2396</strain>
    </source>
</reference>
<protein>
    <recommendedName>
        <fullName evidence="2">DUF5610 domain-containing protein</fullName>
    </recommendedName>
</protein>
<feature type="domain" description="DUF5610" evidence="2">
    <location>
        <begin position="80"/>
        <end position="168"/>
    </location>
</feature>
<dbReference type="Gene3D" id="1.10.132.90">
    <property type="match status" value="1"/>
</dbReference>
<dbReference type="STRING" id="349521.HCH_05210"/>
<name>Q2SBT8_HAHCH</name>
<evidence type="ECO:0000313" key="4">
    <source>
        <dbReference type="Proteomes" id="UP000000238"/>
    </source>
</evidence>
<feature type="region of interest" description="Disordered" evidence="1">
    <location>
        <begin position="173"/>
        <end position="199"/>
    </location>
</feature>
<evidence type="ECO:0000313" key="3">
    <source>
        <dbReference type="EMBL" id="ABC31886.1"/>
    </source>
</evidence>
<dbReference type="EMBL" id="CP000155">
    <property type="protein sequence ID" value="ABC31886.1"/>
    <property type="molecule type" value="Genomic_DNA"/>
</dbReference>
<organism evidence="3 4">
    <name type="scientific">Hahella chejuensis (strain KCTC 2396)</name>
    <dbReference type="NCBI Taxonomy" id="349521"/>
    <lineage>
        <taxon>Bacteria</taxon>
        <taxon>Pseudomonadati</taxon>
        <taxon>Pseudomonadota</taxon>
        <taxon>Gammaproteobacteria</taxon>
        <taxon>Oceanospirillales</taxon>
        <taxon>Hahellaceae</taxon>
        <taxon>Hahella</taxon>
    </lineage>
</organism>
<feature type="region of interest" description="Disordered" evidence="1">
    <location>
        <begin position="219"/>
        <end position="246"/>
    </location>
</feature>
<dbReference type="HOGENOM" id="CLU_614951_0_0_6"/>
<dbReference type="eggNOG" id="COG3170">
    <property type="taxonomic scope" value="Bacteria"/>
</dbReference>
<accession>Q2SBT8</accession>
<feature type="compositionally biased region" description="Polar residues" evidence="1">
    <location>
        <begin position="224"/>
        <end position="236"/>
    </location>
</feature>
<dbReference type="InterPro" id="IPR041651">
    <property type="entry name" value="DUF5610"/>
</dbReference>
<dbReference type="Proteomes" id="UP000000238">
    <property type="component" value="Chromosome"/>
</dbReference>
<dbReference type="KEGG" id="hch:HCH_05210"/>
<sequence length="457" mass="49297">MHFAMPAINNLLSGSNHGSGSEASEKMRHGKGAGGNIVAYDFSYSSTEVSYSQSGGGRDFSVRVFEARMSGRLASFGVKPANDAYQPQVPTPQDVANKVLGFVEKRIENAARNGASPEDLESLFAQAAEGVDRGYAEALEELDARGLITDELQEDIDAGYQLIQDGLAGLRERYLPSDNPTDPQPQPQEPDVVYVPPGYGEPDVIYVPEGYGEPDVIYVPDGYNGSQGSNSDSDAPQNGGDAPSRLGGIAEALSVSRSSLYAANVGINVQTQDGDNVRIRMAEASGSQSALSYRRGDNGEAMQFSSNSFRVGSFEFSVEGELDEDELNALADMLQQVEGIAASFFGGDMDAAFSAAMEMNVDSSEIANYAINMRSLQYERVDAAYRRTEGAGDAFQSLAKHRDMLADSLNKASMFADPARLVHEFLSQMLQTRQDEAPAYQAQYVDFAKELLERMSA</sequence>
<dbReference type="OrthoDB" id="7366224at2"/>
<proteinExistence type="predicted"/>